<comment type="caution">
    <text evidence="1">The sequence shown here is derived from an EMBL/GenBank/DDBJ whole genome shotgun (WGS) entry which is preliminary data.</text>
</comment>
<dbReference type="AlphaFoldDB" id="A0A2K2FTF6"/>
<sequence length="123" mass="13820">MQKGFPLLGSIDAWEGYGSSQQGHGNRSDKNGMIYVGVASRRQYAFGFGLLEQRHHEATMDRPDLLDHISSTLADLGYLIDEKTTKVWLIKTDTDKAFNHQAQSIAYRQVGLLVHCLPSLQRT</sequence>
<dbReference type="Proteomes" id="UP000236327">
    <property type="component" value="Unassembled WGS sequence"/>
</dbReference>
<protein>
    <submittedName>
        <fullName evidence="1">Uncharacterized protein</fullName>
    </submittedName>
</protein>
<keyword evidence="2" id="KW-1185">Reference proteome</keyword>
<gene>
    <name evidence="1" type="ORF">A8V01_27090</name>
</gene>
<reference evidence="1 2" key="1">
    <citation type="submission" date="2016-05" db="EMBL/GenBank/DDBJ databases">
        <title>Complete genome sequence of Novosphingobium guangzhouense SA925(T).</title>
        <authorList>
            <person name="Sha S."/>
        </authorList>
    </citation>
    <scope>NUCLEOTIDE SEQUENCE [LARGE SCALE GENOMIC DNA]</scope>
    <source>
        <strain evidence="1 2">SA925</strain>
    </source>
</reference>
<evidence type="ECO:0000313" key="1">
    <source>
        <dbReference type="EMBL" id="PNU02063.1"/>
    </source>
</evidence>
<organism evidence="1 2">
    <name type="scientific">Novosphingobium guangzhouense</name>
    <dbReference type="NCBI Taxonomy" id="1850347"/>
    <lineage>
        <taxon>Bacteria</taxon>
        <taxon>Pseudomonadati</taxon>
        <taxon>Pseudomonadota</taxon>
        <taxon>Alphaproteobacteria</taxon>
        <taxon>Sphingomonadales</taxon>
        <taxon>Sphingomonadaceae</taxon>
        <taxon>Novosphingobium</taxon>
    </lineage>
</organism>
<proteinExistence type="predicted"/>
<name>A0A2K2FTF6_9SPHN</name>
<evidence type="ECO:0000313" key="2">
    <source>
        <dbReference type="Proteomes" id="UP000236327"/>
    </source>
</evidence>
<accession>A0A2K2FTF6</accession>
<dbReference type="EMBL" id="LYMM01000092">
    <property type="protein sequence ID" value="PNU02063.1"/>
    <property type="molecule type" value="Genomic_DNA"/>
</dbReference>